<accession>A0ABQ5TH19</accession>
<name>A0ABQ5TH19_9BACI</name>
<proteinExistence type="predicted"/>
<gene>
    <name evidence="1" type="ORF">MACH08_19550</name>
</gene>
<organism evidence="1 2">
    <name type="scientific">Oceanobacillus kimchii</name>
    <dbReference type="NCBI Taxonomy" id="746691"/>
    <lineage>
        <taxon>Bacteria</taxon>
        <taxon>Bacillati</taxon>
        <taxon>Bacillota</taxon>
        <taxon>Bacilli</taxon>
        <taxon>Bacillales</taxon>
        <taxon>Bacillaceae</taxon>
        <taxon>Oceanobacillus</taxon>
    </lineage>
</organism>
<reference evidence="1 2" key="1">
    <citation type="submission" date="2023-02" db="EMBL/GenBank/DDBJ databases">
        <title>Oceanobacillus kimchii IFOP_LL358 isolated form Alexandrium catenella lab strain.</title>
        <authorList>
            <person name="Gajardo G."/>
            <person name="Ueki S."/>
            <person name="Maruyama F."/>
        </authorList>
    </citation>
    <scope>NUCLEOTIDE SEQUENCE [LARGE SCALE GENOMIC DNA]</scope>
    <source>
        <strain evidence="1 2">IFOP_LL358</strain>
    </source>
</reference>
<comment type="caution">
    <text evidence="1">The sequence shown here is derived from an EMBL/GenBank/DDBJ whole genome shotgun (WGS) entry which is preliminary data.</text>
</comment>
<keyword evidence="2" id="KW-1185">Reference proteome</keyword>
<evidence type="ECO:0000313" key="2">
    <source>
        <dbReference type="Proteomes" id="UP001275436"/>
    </source>
</evidence>
<dbReference type="EMBL" id="BSKO01000001">
    <property type="protein sequence ID" value="GLO66171.1"/>
    <property type="molecule type" value="Genomic_DNA"/>
</dbReference>
<dbReference type="Proteomes" id="UP001275436">
    <property type="component" value="Unassembled WGS sequence"/>
</dbReference>
<sequence>MNKILYAIISVAGNGGQTMDSYLKEESAINRSKEIIEHIKNNKREGYKVYLSELEYDSYNNRILSDSLIDDESILLFQY</sequence>
<dbReference type="RefSeq" id="WP_317958053.1">
    <property type="nucleotide sequence ID" value="NZ_BSKO01000001.1"/>
</dbReference>
<protein>
    <submittedName>
        <fullName evidence="1">Uncharacterized protein</fullName>
    </submittedName>
</protein>
<evidence type="ECO:0000313" key="1">
    <source>
        <dbReference type="EMBL" id="GLO66171.1"/>
    </source>
</evidence>